<comment type="caution">
    <text evidence="1">The sequence shown here is derived from an EMBL/GenBank/DDBJ whole genome shotgun (WGS) entry which is preliminary data.</text>
</comment>
<dbReference type="EC" id="2.2.1.7" evidence="1"/>
<dbReference type="AlphaFoldDB" id="A0A7X5N527"/>
<feature type="non-terminal residue" evidence="1">
    <location>
        <position position="77"/>
    </location>
</feature>
<evidence type="ECO:0000313" key="2">
    <source>
        <dbReference type="Proteomes" id="UP000471082"/>
    </source>
</evidence>
<proteinExistence type="predicted"/>
<accession>A0A7X5N527</accession>
<organism evidence="1 2">
    <name type="scientific">Xanthomonas perforans</name>
    <dbReference type="NCBI Taxonomy" id="442694"/>
    <lineage>
        <taxon>Bacteria</taxon>
        <taxon>Pseudomonadati</taxon>
        <taxon>Pseudomonadota</taxon>
        <taxon>Gammaproteobacteria</taxon>
        <taxon>Lysobacterales</taxon>
        <taxon>Lysobacteraceae</taxon>
        <taxon>Xanthomonas</taxon>
    </lineage>
</organism>
<dbReference type="InterPro" id="IPR009014">
    <property type="entry name" value="Transketo_C/PFOR_II"/>
</dbReference>
<reference evidence="1 2" key="1">
    <citation type="submission" date="2019-11" db="EMBL/GenBank/DDBJ databases">
        <title>Genome-resolved metagenomics to study the prevalence of co-infection and intraspecific heterogeneity among plant pathogen metapopulations.</title>
        <authorList>
            <person name="Newberry E."/>
            <person name="Bhandari R."/>
            <person name="Kemble J."/>
            <person name="Sikora E."/>
            <person name="Potnis N."/>
        </authorList>
    </citation>
    <scope>NUCLEOTIDE SEQUENCE [LARGE SCALE GENOMIC DNA]</scope>
    <source>
        <strain evidence="1">Xp_Tom_Tuscaloosa_18b</strain>
    </source>
</reference>
<name>A0A7X5N527_XANPE</name>
<dbReference type="GO" id="GO:0008661">
    <property type="term" value="F:1-deoxy-D-xylulose-5-phosphate synthase activity"/>
    <property type="evidence" value="ECO:0007669"/>
    <property type="project" value="UniProtKB-EC"/>
</dbReference>
<dbReference type="SUPFAM" id="SSF52922">
    <property type="entry name" value="TK C-terminal domain-like"/>
    <property type="match status" value="1"/>
</dbReference>
<keyword evidence="1" id="KW-0808">Transferase</keyword>
<dbReference type="EMBL" id="JAAGYU010002792">
    <property type="protein sequence ID" value="NEL81627.1"/>
    <property type="molecule type" value="Genomic_DNA"/>
</dbReference>
<dbReference type="Gene3D" id="3.40.50.920">
    <property type="match status" value="1"/>
</dbReference>
<sequence>NVVAGGAGSGVAELLNAEAVTMPMLHLGLPDSFQHHASREDLLAEAGIDQAGIRAAVLKRWPQLMAGKPPALNAAAG</sequence>
<feature type="non-terminal residue" evidence="1">
    <location>
        <position position="1"/>
    </location>
</feature>
<dbReference type="Proteomes" id="UP000471082">
    <property type="component" value="Unassembled WGS sequence"/>
</dbReference>
<protein>
    <submittedName>
        <fullName evidence="1">1-deoxy-D-xylulose-5-phosphate synthase</fullName>
        <ecNumber evidence="1">2.2.1.7</ecNumber>
    </submittedName>
</protein>
<gene>
    <name evidence="1" type="ORF">G3W61_35765</name>
</gene>
<evidence type="ECO:0000313" key="1">
    <source>
        <dbReference type="EMBL" id="NEL81627.1"/>
    </source>
</evidence>